<proteinExistence type="inferred from homology"/>
<dbReference type="RefSeq" id="WP_136082067.1">
    <property type="nucleotide sequence ID" value="NZ_CAAHFG010000003.1"/>
</dbReference>
<dbReference type="Pfam" id="PF02978">
    <property type="entry name" value="SRP_SPB"/>
    <property type="match status" value="1"/>
</dbReference>
<evidence type="ECO:0000259" key="10">
    <source>
        <dbReference type="SMART" id="SM00962"/>
    </source>
</evidence>
<feature type="domain" description="Signal recognition particle SRP54 helical bundle" evidence="11">
    <location>
        <begin position="1"/>
        <end position="86"/>
    </location>
</feature>
<accession>A0A6C2U9B8</accession>
<dbReference type="GO" id="GO:0005525">
    <property type="term" value="F:GTP binding"/>
    <property type="evidence" value="ECO:0007669"/>
    <property type="project" value="UniProtKB-UniRule"/>
</dbReference>
<evidence type="ECO:0000256" key="9">
    <source>
        <dbReference type="HAMAP-Rule" id="MF_00306"/>
    </source>
</evidence>
<dbReference type="Proteomes" id="UP000366872">
    <property type="component" value="Unassembled WGS sequence"/>
</dbReference>
<comment type="subcellular location">
    <subcellularLocation>
        <location evidence="9">Cytoplasm</location>
    </subcellularLocation>
    <text evidence="9">The SRP-RNC complex is targeted to the cytoplasmic membrane.</text>
</comment>
<name>A0A6C2U9B8_PONDE</name>
<evidence type="ECO:0000256" key="4">
    <source>
        <dbReference type="ARBA" id="ARBA00022884"/>
    </source>
</evidence>
<keyword evidence="4 9" id="KW-0694">RNA-binding</keyword>
<dbReference type="GO" id="GO:0006614">
    <property type="term" value="P:SRP-dependent cotranslational protein targeting to membrane"/>
    <property type="evidence" value="ECO:0007669"/>
    <property type="project" value="InterPro"/>
</dbReference>
<dbReference type="PANTHER" id="PTHR11564:SF5">
    <property type="entry name" value="SIGNAL RECOGNITION PARTICLE SUBUNIT SRP54"/>
    <property type="match status" value="1"/>
</dbReference>
<feature type="domain" description="SRP54-type proteins GTP-binding" evidence="10">
    <location>
        <begin position="99"/>
        <end position="294"/>
    </location>
</feature>
<dbReference type="Gene3D" id="1.10.260.30">
    <property type="entry name" value="Signal recognition particle, SRP54 subunit, M-domain"/>
    <property type="match status" value="1"/>
</dbReference>
<dbReference type="GO" id="GO:0048500">
    <property type="term" value="C:signal recognition particle"/>
    <property type="evidence" value="ECO:0007669"/>
    <property type="project" value="UniProtKB-UniRule"/>
</dbReference>
<reference evidence="12 13" key="1">
    <citation type="submission" date="2019-04" db="EMBL/GenBank/DDBJ databases">
        <authorList>
            <person name="Van Vliet M D."/>
        </authorList>
    </citation>
    <scope>NUCLEOTIDE SEQUENCE [LARGE SCALE GENOMIC DNA]</scope>
    <source>
        <strain evidence="12 13">F1</strain>
    </source>
</reference>
<dbReference type="Pfam" id="PF00448">
    <property type="entry name" value="SRP54"/>
    <property type="match status" value="1"/>
</dbReference>
<comment type="function">
    <text evidence="9">Involved in targeting and insertion of nascent membrane proteins into the cytoplasmic membrane. Binds to the hydrophobic signal sequence of the ribosome-nascent chain (RNC) as it emerges from the ribosomes. The SRP-RNC complex is then targeted to the cytoplasmic membrane where it interacts with the SRP receptor FtsY.</text>
</comment>
<keyword evidence="2 9" id="KW-0547">Nucleotide-binding</keyword>
<dbReference type="AlphaFoldDB" id="A0A6C2U9B8"/>
<dbReference type="InterPro" id="IPR004125">
    <property type="entry name" value="Signal_recog_particle_SRP54_M"/>
</dbReference>
<dbReference type="InterPro" id="IPR000897">
    <property type="entry name" value="SRP54_GTPase_dom"/>
</dbReference>
<evidence type="ECO:0000313" key="13">
    <source>
        <dbReference type="Proteomes" id="UP000366872"/>
    </source>
</evidence>
<dbReference type="GO" id="GO:0003924">
    <property type="term" value="F:GTPase activity"/>
    <property type="evidence" value="ECO:0007669"/>
    <property type="project" value="UniProtKB-UniRule"/>
</dbReference>
<feature type="binding site" evidence="9">
    <location>
        <begin position="106"/>
        <end position="113"/>
    </location>
    <ligand>
        <name>GTP</name>
        <dbReference type="ChEBI" id="CHEBI:37565"/>
    </ligand>
</feature>
<evidence type="ECO:0000256" key="6">
    <source>
        <dbReference type="ARBA" id="ARBA00023135"/>
    </source>
</evidence>
<dbReference type="Gene3D" id="1.20.120.140">
    <property type="entry name" value="Signal recognition particle SRP54, nucleotide-binding domain"/>
    <property type="match status" value="1"/>
</dbReference>
<evidence type="ECO:0000256" key="8">
    <source>
        <dbReference type="ARBA" id="ARBA00048027"/>
    </source>
</evidence>
<keyword evidence="7 9" id="KW-0687">Ribonucleoprotein</keyword>
<dbReference type="InterPro" id="IPR027417">
    <property type="entry name" value="P-loop_NTPase"/>
</dbReference>
<dbReference type="SUPFAM" id="SSF52540">
    <property type="entry name" value="P-loop containing nucleoside triphosphate hydrolases"/>
    <property type="match status" value="1"/>
</dbReference>
<dbReference type="Gene3D" id="3.40.50.300">
    <property type="entry name" value="P-loop containing nucleotide triphosphate hydrolases"/>
    <property type="match status" value="1"/>
</dbReference>
<dbReference type="InterPro" id="IPR013822">
    <property type="entry name" value="Signal_recog_particl_SRP54_hlx"/>
</dbReference>
<evidence type="ECO:0000256" key="1">
    <source>
        <dbReference type="ARBA" id="ARBA00005450"/>
    </source>
</evidence>
<dbReference type="EC" id="3.6.5.4" evidence="9"/>
<dbReference type="SMART" id="SM00963">
    <property type="entry name" value="SRP54_N"/>
    <property type="match status" value="1"/>
</dbReference>
<evidence type="ECO:0000256" key="3">
    <source>
        <dbReference type="ARBA" id="ARBA00022801"/>
    </source>
</evidence>
<evidence type="ECO:0000256" key="2">
    <source>
        <dbReference type="ARBA" id="ARBA00022741"/>
    </source>
</evidence>
<comment type="subunit">
    <text evidence="9">Part of the signal recognition particle protein translocation system, which is composed of SRP and FtsY.</text>
</comment>
<evidence type="ECO:0000256" key="7">
    <source>
        <dbReference type="ARBA" id="ARBA00023274"/>
    </source>
</evidence>
<dbReference type="InterPro" id="IPR004780">
    <property type="entry name" value="SRP"/>
</dbReference>
<dbReference type="Pfam" id="PF02881">
    <property type="entry name" value="SRP54_N"/>
    <property type="match status" value="1"/>
</dbReference>
<keyword evidence="5 9" id="KW-0342">GTP-binding</keyword>
<dbReference type="PANTHER" id="PTHR11564">
    <property type="entry name" value="SIGNAL RECOGNITION PARTICLE 54K PROTEIN SRP54"/>
    <property type="match status" value="1"/>
</dbReference>
<evidence type="ECO:0000313" key="12">
    <source>
        <dbReference type="EMBL" id="VGO16575.1"/>
    </source>
</evidence>
<protein>
    <recommendedName>
        <fullName evidence="9">Signal recognition particle protein</fullName>
        <ecNumber evidence="9">3.6.5.4</ecNumber>
    </recommendedName>
    <alternativeName>
        <fullName evidence="9">Fifty-four homolog</fullName>
    </alternativeName>
</protein>
<feature type="binding site" evidence="9">
    <location>
        <begin position="246"/>
        <end position="249"/>
    </location>
    <ligand>
        <name>GTP</name>
        <dbReference type="ChEBI" id="CHEBI:37565"/>
    </ligand>
</feature>
<keyword evidence="6 9" id="KW-0733">Signal recognition particle</keyword>
<dbReference type="InterPro" id="IPR042101">
    <property type="entry name" value="SRP54_N_sf"/>
</dbReference>
<comment type="domain">
    <text evidence="9">Composed of three domains: the N-terminal N domain, which is responsible for interactions with the ribosome, the central G domain, which binds GTP, and the C-terminal M domain, which binds the RNA and the signal sequence of the RNC.</text>
</comment>
<dbReference type="NCBIfam" id="TIGR00959">
    <property type="entry name" value="ffh"/>
    <property type="match status" value="1"/>
</dbReference>
<keyword evidence="13" id="KW-1185">Reference proteome</keyword>
<evidence type="ECO:0000256" key="5">
    <source>
        <dbReference type="ARBA" id="ARBA00023134"/>
    </source>
</evidence>
<keyword evidence="9" id="KW-0963">Cytoplasm</keyword>
<dbReference type="HAMAP" id="MF_00306">
    <property type="entry name" value="SRP54"/>
    <property type="match status" value="1"/>
</dbReference>
<dbReference type="GO" id="GO:0008312">
    <property type="term" value="F:7S RNA binding"/>
    <property type="evidence" value="ECO:0007669"/>
    <property type="project" value="InterPro"/>
</dbReference>
<gene>
    <name evidence="9 12" type="primary">ffh</name>
    <name evidence="12" type="ORF">PDESU_05166</name>
</gene>
<comment type="caution">
    <text evidence="9">Lacks conserved residue(s) required for the propagation of feature annotation.</text>
</comment>
<dbReference type="SMART" id="SM00962">
    <property type="entry name" value="SRP54"/>
    <property type="match status" value="1"/>
</dbReference>
<comment type="catalytic activity">
    <reaction evidence="8 9">
        <text>GTP + H2O = GDP + phosphate + H(+)</text>
        <dbReference type="Rhea" id="RHEA:19669"/>
        <dbReference type="ChEBI" id="CHEBI:15377"/>
        <dbReference type="ChEBI" id="CHEBI:15378"/>
        <dbReference type="ChEBI" id="CHEBI:37565"/>
        <dbReference type="ChEBI" id="CHEBI:43474"/>
        <dbReference type="ChEBI" id="CHEBI:58189"/>
        <dbReference type="EC" id="3.6.5.4"/>
    </reaction>
</comment>
<evidence type="ECO:0000259" key="11">
    <source>
        <dbReference type="SMART" id="SM00963"/>
    </source>
</evidence>
<dbReference type="SUPFAM" id="SSF47446">
    <property type="entry name" value="Signal peptide-binding domain"/>
    <property type="match status" value="1"/>
</dbReference>
<dbReference type="InterPro" id="IPR036891">
    <property type="entry name" value="Signal_recog_part_SRP54_M_sf"/>
</dbReference>
<keyword evidence="3 9" id="KW-0378">Hydrolase</keyword>
<organism evidence="12 13">
    <name type="scientific">Pontiella desulfatans</name>
    <dbReference type="NCBI Taxonomy" id="2750659"/>
    <lineage>
        <taxon>Bacteria</taxon>
        <taxon>Pseudomonadati</taxon>
        <taxon>Kiritimatiellota</taxon>
        <taxon>Kiritimatiellia</taxon>
        <taxon>Kiritimatiellales</taxon>
        <taxon>Pontiellaceae</taxon>
        <taxon>Pontiella</taxon>
    </lineage>
</organism>
<dbReference type="InterPro" id="IPR022941">
    <property type="entry name" value="SRP54"/>
</dbReference>
<sequence>MFENLSSSLQKTFKNLRGYGKLTEKNVKDSMREVRLALLEADVNFKVARDFVKKVQETCMGEEVLGSITPGQLVVKRVQDELEALFGGAHEEFDLTGSPAAVMMMGLHGSGKTTSSGKLAMRWKKHGRRVLLVACDIRRPAAVEQLMILAGQVGCDVLGPEPGETVPQLGKRAALAAKEGKYEVVIYDTGGRFQVDEELVQELKEFEAETRPNNKVLVLDAAIGQESVNVAEAFRDAVGLTGLILTKLDGDARGGAALSVHAVTGCPILMTGSGEKMEDLEPFYPDRMASRILGMGDVVSFVEKAQGIVDQEEAMRMQEKLAKNQLDLEDFLGQIRQMKKLGSMSSLFDMMPGDALKMDAKKKEAIANASEIEMRKFESIIQSMTPHERRNPKTIDRSRRLRIAAGCGRKLADVNQLLKRFEQMGKMGKQFKKMEKRLRHMKKFTTK</sequence>
<comment type="similarity">
    <text evidence="1 9">Belongs to the GTP-binding SRP family. SRP54 subfamily.</text>
</comment>
<dbReference type="EMBL" id="CAAHFG010000003">
    <property type="protein sequence ID" value="VGO16575.1"/>
    <property type="molecule type" value="Genomic_DNA"/>
</dbReference>